<gene>
    <name evidence="1" type="ORF">DPMN_058204</name>
</gene>
<dbReference type="Proteomes" id="UP000828390">
    <property type="component" value="Unassembled WGS sequence"/>
</dbReference>
<organism evidence="1 2">
    <name type="scientific">Dreissena polymorpha</name>
    <name type="common">Zebra mussel</name>
    <name type="synonym">Mytilus polymorpha</name>
    <dbReference type="NCBI Taxonomy" id="45954"/>
    <lineage>
        <taxon>Eukaryota</taxon>
        <taxon>Metazoa</taxon>
        <taxon>Spiralia</taxon>
        <taxon>Lophotrochozoa</taxon>
        <taxon>Mollusca</taxon>
        <taxon>Bivalvia</taxon>
        <taxon>Autobranchia</taxon>
        <taxon>Heteroconchia</taxon>
        <taxon>Euheterodonta</taxon>
        <taxon>Imparidentia</taxon>
        <taxon>Neoheterodontei</taxon>
        <taxon>Myida</taxon>
        <taxon>Dreissenoidea</taxon>
        <taxon>Dreissenidae</taxon>
        <taxon>Dreissena</taxon>
    </lineage>
</organism>
<sequence>MSFFPHGNCKLLGENECHVTRAQKLITDFLTVADRSLENGTQATVPVDDGIKVYVSNFGGTQLVFVCLLRLERCDSLAPHHVLKCLFFQEAWHISV</sequence>
<protein>
    <submittedName>
        <fullName evidence="1">Uncharacterized protein</fullName>
    </submittedName>
</protein>
<proteinExistence type="predicted"/>
<reference evidence="1" key="1">
    <citation type="journal article" date="2019" name="bioRxiv">
        <title>The Genome of the Zebra Mussel, Dreissena polymorpha: A Resource for Invasive Species Research.</title>
        <authorList>
            <person name="McCartney M.A."/>
            <person name="Auch B."/>
            <person name="Kono T."/>
            <person name="Mallez S."/>
            <person name="Zhang Y."/>
            <person name="Obille A."/>
            <person name="Becker A."/>
            <person name="Abrahante J.E."/>
            <person name="Garbe J."/>
            <person name="Badalamenti J.P."/>
            <person name="Herman A."/>
            <person name="Mangelson H."/>
            <person name="Liachko I."/>
            <person name="Sullivan S."/>
            <person name="Sone E.D."/>
            <person name="Koren S."/>
            <person name="Silverstein K.A.T."/>
            <person name="Beckman K.B."/>
            <person name="Gohl D.M."/>
        </authorList>
    </citation>
    <scope>NUCLEOTIDE SEQUENCE</scope>
    <source>
        <strain evidence="1">Duluth1</strain>
        <tissue evidence="1">Whole animal</tissue>
    </source>
</reference>
<dbReference type="AlphaFoldDB" id="A0A9D4C1A6"/>
<dbReference type="EMBL" id="JAIWYP010000013">
    <property type="protein sequence ID" value="KAH3715493.1"/>
    <property type="molecule type" value="Genomic_DNA"/>
</dbReference>
<evidence type="ECO:0000313" key="1">
    <source>
        <dbReference type="EMBL" id="KAH3715493.1"/>
    </source>
</evidence>
<evidence type="ECO:0000313" key="2">
    <source>
        <dbReference type="Proteomes" id="UP000828390"/>
    </source>
</evidence>
<comment type="caution">
    <text evidence="1">The sequence shown here is derived from an EMBL/GenBank/DDBJ whole genome shotgun (WGS) entry which is preliminary data.</text>
</comment>
<accession>A0A9D4C1A6</accession>
<reference evidence="1" key="2">
    <citation type="submission" date="2020-11" db="EMBL/GenBank/DDBJ databases">
        <authorList>
            <person name="McCartney M.A."/>
            <person name="Auch B."/>
            <person name="Kono T."/>
            <person name="Mallez S."/>
            <person name="Becker A."/>
            <person name="Gohl D.M."/>
            <person name="Silverstein K.A.T."/>
            <person name="Koren S."/>
            <person name="Bechman K.B."/>
            <person name="Herman A."/>
            <person name="Abrahante J.E."/>
            <person name="Garbe J."/>
        </authorList>
    </citation>
    <scope>NUCLEOTIDE SEQUENCE</scope>
    <source>
        <strain evidence="1">Duluth1</strain>
        <tissue evidence="1">Whole animal</tissue>
    </source>
</reference>
<keyword evidence="2" id="KW-1185">Reference proteome</keyword>
<name>A0A9D4C1A6_DREPO</name>